<dbReference type="InterPro" id="IPR046335">
    <property type="entry name" value="LacI/GalR-like_sensor"/>
</dbReference>
<protein>
    <submittedName>
        <fullName evidence="5">LacI family DNA-binding transcriptional regulator</fullName>
    </submittedName>
</protein>
<dbReference type="Pfam" id="PF00356">
    <property type="entry name" value="LacI"/>
    <property type="match status" value="1"/>
</dbReference>
<dbReference type="GO" id="GO:0003677">
    <property type="term" value="F:DNA binding"/>
    <property type="evidence" value="ECO:0007669"/>
    <property type="project" value="UniProtKB-KW"/>
</dbReference>
<dbReference type="Gene3D" id="3.40.50.2300">
    <property type="match status" value="2"/>
</dbReference>
<dbReference type="PANTHER" id="PTHR30146">
    <property type="entry name" value="LACI-RELATED TRANSCRIPTIONAL REPRESSOR"/>
    <property type="match status" value="1"/>
</dbReference>
<dbReference type="SMART" id="SM00354">
    <property type="entry name" value="HTH_LACI"/>
    <property type="match status" value="1"/>
</dbReference>
<dbReference type="PROSITE" id="PS50932">
    <property type="entry name" value="HTH_LACI_2"/>
    <property type="match status" value="1"/>
</dbReference>
<evidence type="ECO:0000313" key="5">
    <source>
        <dbReference type="EMBL" id="GAA5087010.1"/>
    </source>
</evidence>
<dbReference type="CDD" id="cd01574">
    <property type="entry name" value="PBP1_LacI"/>
    <property type="match status" value="1"/>
</dbReference>
<dbReference type="PANTHER" id="PTHR30146:SF153">
    <property type="entry name" value="LACTOSE OPERON REPRESSOR"/>
    <property type="match status" value="1"/>
</dbReference>
<organism evidence="5 6">
    <name type="scientific">Microbacterium yannicii</name>
    <dbReference type="NCBI Taxonomy" id="671622"/>
    <lineage>
        <taxon>Bacteria</taxon>
        <taxon>Bacillati</taxon>
        <taxon>Actinomycetota</taxon>
        <taxon>Actinomycetes</taxon>
        <taxon>Micrococcales</taxon>
        <taxon>Microbacteriaceae</taxon>
        <taxon>Microbacterium</taxon>
    </lineage>
</organism>
<evidence type="ECO:0000256" key="3">
    <source>
        <dbReference type="ARBA" id="ARBA00023163"/>
    </source>
</evidence>
<dbReference type="InterPro" id="IPR000843">
    <property type="entry name" value="HTH_LacI"/>
</dbReference>
<keyword evidence="3" id="KW-0804">Transcription</keyword>
<dbReference type="EMBL" id="BAABKZ010000001">
    <property type="protein sequence ID" value="GAA5087010.1"/>
    <property type="molecule type" value="Genomic_DNA"/>
</dbReference>
<proteinExistence type="predicted"/>
<evidence type="ECO:0000259" key="4">
    <source>
        <dbReference type="PROSITE" id="PS50932"/>
    </source>
</evidence>
<reference evidence="6" key="1">
    <citation type="journal article" date="2019" name="Int. J. Syst. Evol. Microbiol.">
        <title>The Global Catalogue of Microorganisms (GCM) 10K type strain sequencing project: providing services to taxonomists for standard genome sequencing and annotation.</title>
        <authorList>
            <consortium name="The Broad Institute Genomics Platform"/>
            <consortium name="The Broad Institute Genome Sequencing Center for Infectious Disease"/>
            <person name="Wu L."/>
            <person name="Ma J."/>
        </authorList>
    </citation>
    <scope>NUCLEOTIDE SEQUENCE [LARGE SCALE GENOMIC DNA]</scope>
    <source>
        <strain evidence="6">JCM 18959</strain>
    </source>
</reference>
<evidence type="ECO:0000256" key="1">
    <source>
        <dbReference type="ARBA" id="ARBA00023015"/>
    </source>
</evidence>
<gene>
    <name evidence="5" type="ORF">GCM10025760_07560</name>
</gene>
<dbReference type="Pfam" id="PF13377">
    <property type="entry name" value="Peripla_BP_3"/>
    <property type="match status" value="1"/>
</dbReference>
<keyword evidence="6" id="KW-1185">Reference proteome</keyword>
<evidence type="ECO:0000313" key="6">
    <source>
        <dbReference type="Proteomes" id="UP001501407"/>
    </source>
</evidence>
<comment type="caution">
    <text evidence="5">The sequence shown here is derived from an EMBL/GenBank/DDBJ whole genome shotgun (WGS) entry which is preliminary data.</text>
</comment>
<feature type="domain" description="HTH lacI-type" evidence="4">
    <location>
        <begin position="6"/>
        <end position="60"/>
    </location>
</feature>
<accession>A0ABP9LWQ3</accession>
<dbReference type="SUPFAM" id="SSF47413">
    <property type="entry name" value="lambda repressor-like DNA-binding domains"/>
    <property type="match status" value="1"/>
</dbReference>
<dbReference type="InterPro" id="IPR028082">
    <property type="entry name" value="Peripla_BP_I"/>
</dbReference>
<dbReference type="InterPro" id="IPR010982">
    <property type="entry name" value="Lambda_DNA-bd_dom_sf"/>
</dbReference>
<evidence type="ECO:0000256" key="2">
    <source>
        <dbReference type="ARBA" id="ARBA00023125"/>
    </source>
</evidence>
<dbReference type="Gene3D" id="1.10.260.40">
    <property type="entry name" value="lambda repressor-like DNA-binding domains"/>
    <property type="match status" value="1"/>
</dbReference>
<keyword evidence="1" id="KW-0805">Transcription regulation</keyword>
<name>A0ABP9LWQ3_9MICO</name>
<dbReference type="RefSeq" id="WP_194412611.1">
    <property type="nucleotide sequence ID" value="NZ_BAABKZ010000001.1"/>
</dbReference>
<sequence length="334" mass="35992">MAERRTSLRDVAQAVGVSVQTVSRVANGEPNVAPEKRQLILSTMRELGYRPNAAARAIRRGSFRTVGVVYYNLHSVGTHRSLEAISERAAESGYATTLMPLAATSGRAANGAFTRLGEMAVDVLIVILPAPFGVDETLQLPEGVPTVVLGPPLVDGVASVDFEQDSGAREAVAHLLDLGHETVHHITGPSGSFSAAARHRAWHDVLTERGREIPPPRPGDWTPGSGYEATRRLLREERPTAILAANDQMALGAYRAITEAGLRIPEDISLVGFDDIDEAEMFAPPLTTVRQEWGLLGRESLRVALDMERGAPPENVQLPTWLVVRDSTAPPRAG</sequence>
<dbReference type="CDD" id="cd01392">
    <property type="entry name" value="HTH_LacI"/>
    <property type="match status" value="1"/>
</dbReference>
<keyword evidence="2 5" id="KW-0238">DNA-binding</keyword>
<dbReference type="Proteomes" id="UP001501407">
    <property type="component" value="Unassembled WGS sequence"/>
</dbReference>
<dbReference type="SUPFAM" id="SSF53822">
    <property type="entry name" value="Periplasmic binding protein-like I"/>
    <property type="match status" value="1"/>
</dbReference>